<organism evidence="3">
    <name type="scientific">Cladocopium goreaui</name>
    <dbReference type="NCBI Taxonomy" id="2562237"/>
    <lineage>
        <taxon>Eukaryota</taxon>
        <taxon>Sar</taxon>
        <taxon>Alveolata</taxon>
        <taxon>Dinophyceae</taxon>
        <taxon>Suessiales</taxon>
        <taxon>Symbiodiniaceae</taxon>
        <taxon>Cladocopium</taxon>
    </lineage>
</organism>
<feature type="transmembrane region" description="Helical" evidence="2">
    <location>
        <begin position="210"/>
        <end position="231"/>
    </location>
</feature>
<proteinExistence type="predicted"/>
<dbReference type="EMBL" id="CAMXCT010002052">
    <property type="protein sequence ID" value="CAI3995255.1"/>
    <property type="molecule type" value="Genomic_DNA"/>
</dbReference>
<evidence type="ECO:0000256" key="2">
    <source>
        <dbReference type="SAM" id="Phobius"/>
    </source>
</evidence>
<keyword evidence="2" id="KW-1133">Transmembrane helix</keyword>
<evidence type="ECO:0000256" key="1">
    <source>
        <dbReference type="SAM" id="Coils"/>
    </source>
</evidence>
<comment type="caution">
    <text evidence="3">The sequence shown here is derived from an EMBL/GenBank/DDBJ whole genome shotgun (WGS) entry which is preliminary data.</text>
</comment>
<dbReference type="EMBL" id="CAMXCT020002052">
    <property type="protein sequence ID" value="CAL1148630.1"/>
    <property type="molecule type" value="Genomic_DNA"/>
</dbReference>
<feature type="transmembrane region" description="Helical" evidence="2">
    <location>
        <begin position="237"/>
        <end position="261"/>
    </location>
</feature>
<keyword evidence="2" id="KW-0472">Membrane</keyword>
<dbReference type="Proteomes" id="UP001152797">
    <property type="component" value="Unassembled WGS sequence"/>
</dbReference>
<reference evidence="3" key="1">
    <citation type="submission" date="2022-10" db="EMBL/GenBank/DDBJ databases">
        <authorList>
            <person name="Chen Y."/>
            <person name="Dougan E. K."/>
            <person name="Chan C."/>
            <person name="Rhodes N."/>
            <person name="Thang M."/>
        </authorList>
    </citation>
    <scope>NUCLEOTIDE SEQUENCE</scope>
</reference>
<protein>
    <submittedName>
        <fullName evidence="3">Uncharacterized protein</fullName>
    </submittedName>
</protein>
<dbReference type="EMBL" id="CAMXCT030002052">
    <property type="protein sequence ID" value="CAL4782567.1"/>
    <property type="molecule type" value="Genomic_DNA"/>
</dbReference>
<dbReference type="AlphaFoldDB" id="A0A9P1G2A2"/>
<accession>A0A9P1G2A2</accession>
<reference evidence="4 5" key="2">
    <citation type="submission" date="2024-05" db="EMBL/GenBank/DDBJ databases">
        <authorList>
            <person name="Chen Y."/>
            <person name="Shah S."/>
            <person name="Dougan E. K."/>
            <person name="Thang M."/>
            <person name="Chan C."/>
        </authorList>
    </citation>
    <scope>NUCLEOTIDE SEQUENCE [LARGE SCALE GENOMIC DNA]</scope>
</reference>
<gene>
    <name evidence="3" type="ORF">C1SCF055_LOCUS21842</name>
</gene>
<sequence length="508" mass="56942">MVSTAVVPVALPGECEGPEPAVSCGHGSYGMVVENNLGTAIEVELDKEVKVLYPGKSCSFDITRASEKLIKVHCRDDPSICGTRQVEDISTLRASESFGSFGGEVADFVQKEQQQVEQEKSLLQKRKDRMEAFLEKERRENAFCVLAGSLSCTALFFGLLVLWSCLDPQDEVSALLLSLGVVLSLAALSWCSWMAQGFGRKYPGPRRKKLAYHGSFGCSVLGGLAVTIAIVRYVLAGFWWTVLAAGLPCCCLSIVMCMANWDSFGMWEIIQKESVSERTIVFRGKVLPGTGKCVCSWPGKYESAWDALVTDCRRGNISAAVVFLPEGSEDYGRHDPIPENEKIPGTCWCVPLYGEPKKWGCHWWTKWIANIEKAHEEGAEIEVYFFKGMKGRGKVRDFSTAGKENLRREAIQEKQEKKDFLQSQAFSEACHQGIECLSTEPREDSSSQYSREVRRLFLAWLPEEERHFMEASEGLGNSQKAEVAWLERKGYAYTEVEVDIFQWLQQRM</sequence>
<feature type="transmembrane region" description="Helical" evidence="2">
    <location>
        <begin position="142"/>
        <end position="163"/>
    </location>
</feature>
<feature type="coiled-coil region" evidence="1">
    <location>
        <begin position="106"/>
        <end position="140"/>
    </location>
</feature>
<keyword evidence="1" id="KW-0175">Coiled coil</keyword>
<evidence type="ECO:0000313" key="5">
    <source>
        <dbReference type="Proteomes" id="UP001152797"/>
    </source>
</evidence>
<keyword evidence="5" id="KW-1185">Reference proteome</keyword>
<keyword evidence="2" id="KW-0812">Transmembrane</keyword>
<evidence type="ECO:0000313" key="3">
    <source>
        <dbReference type="EMBL" id="CAI3995255.1"/>
    </source>
</evidence>
<evidence type="ECO:0000313" key="4">
    <source>
        <dbReference type="EMBL" id="CAL4782567.1"/>
    </source>
</evidence>
<dbReference type="OrthoDB" id="439225at2759"/>
<feature type="transmembrane region" description="Helical" evidence="2">
    <location>
        <begin position="175"/>
        <end position="198"/>
    </location>
</feature>
<name>A0A9P1G2A2_9DINO</name>